<name>A0A5D3DD09_CUCMM</name>
<sequence length="81" mass="8936">MVVETINMVVNDSEHTYKRTDDDDELAPKVTVVLEAIVADIPIANTSINSFKDGSKEVTVEKIELIPSSDVRKNHPLSSII</sequence>
<comment type="caution">
    <text evidence="2">The sequence shown here is derived from an EMBL/GenBank/DDBJ whole genome shotgun (WGS) entry which is preliminary data.</text>
</comment>
<dbReference type="AlphaFoldDB" id="A0A5D3DD09"/>
<dbReference type="EMBL" id="SSTE01011134">
    <property type="protein sequence ID" value="KAA0051781.1"/>
    <property type="molecule type" value="Genomic_DNA"/>
</dbReference>
<dbReference type="Proteomes" id="UP000321947">
    <property type="component" value="Unassembled WGS sequence"/>
</dbReference>
<protein>
    <submittedName>
        <fullName evidence="2">Uncharacterized protein</fullName>
    </submittedName>
</protein>
<evidence type="ECO:0000313" key="1">
    <source>
        <dbReference type="EMBL" id="KAA0051781.1"/>
    </source>
</evidence>
<organism evidence="2 4">
    <name type="scientific">Cucumis melo var. makuwa</name>
    <name type="common">Oriental melon</name>
    <dbReference type="NCBI Taxonomy" id="1194695"/>
    <lineage>
        <taxon>Eukaryota</taxon>
        <taxon>Viridiplantae</taxon>
        <taxon>Streptophyta</taxon>
        <taxon>Embryophyta</taxon>
        <taxon>Tracheophyta</taxon>
        <taxon>Spermatophyta</taxon>
        <taxon>Magnoliopsida</taxon>
        <taxon>eudicotyledons</taxon>
        <taxon>Gunneridae</taxon>
        <taxon>Pentapetalae</taxon>
        <taxon>rosids</taxon>
        <taxon>fabids</taxon>
        <taxon>Cucurbitales</taxon>
        <taxon>Cucurbitaceae</taxon>
        <taxon>Benincaseae</taxon>
        <taxon>Cucumis</taxon>
    </lineage>
</organism>
<evidence type="ECO:0000313" key="2">
    <source>
        <dbReference type="EMBL" id="TYK21456.1"/>
    </source>
</evidence>
<dbReference type="EMBL" id="SSTD01005662">
    <property type="protein sequence ID" value="TYK21456.1"/>
    <property type="molecule type" value="Genomic_DNA"/>
</dbReference>
<evidence type="ECO:0000313" key="3">
    <source>
        <dbReference type="Proteomes" id="UP000321393"/>
    </source>
</evidence>
<gene>
    <name evidence="2" type="ORF">E5676_scaffold609G001310</name>
    <name evidence="1" type="ORF">E6C27_scaffold60G001850</name>
</gene>
<accession>A0A5D3DD09</accession>
<evidence type="ECO:0000313" key="4">
    <source>
        <dbReference type="Proteomes" id="UP000321947"/>
    </source>
</evidence>
<proteinExistence type="predicted"/>
<reference evidence="3 4" key="1">
    <citation type="submission" date="2019-08" db="EMBL/GenBank/DDBJ databases">
        <title>Draft genome sequences of two oriental melons (Cucumis melo L. var makuwa).</title>
        <authorList>
            <person name="Kwon S.-Y."/>
        </authorList>
    </citation>
    <scope>NUCLEOTIDE SEQUENCE [LARGE SCALE GENOMIC DNA]</scope>
    <source>
        <strain evidence="4">cv. Chang Bougi</strain>
        <strain evidence="3">cv. SW 3</strain>
        <tissue evidence="2">Leaf</tissue>
    </source>
</reference>
<dbReference type="OrthoDB" id="1751476at2759"/>
<dbReference type="Proteomes" id="UP000321393">
    <property type="component" value="Unassembled WGS sequence"/>
</dbReference>